<accession>A0A175R433</accession>
<dbReference type="OrthoDB" id="9906925at2"/>
<feature type="domain" description="GH16" evidence="3">
    <location>
        <begin position="258"/>
        <end position="548"/>
    </location>
</feature>
<feature type="region of interest" description="Disordered" evidence="2">
    <location>
        <begin position="1"/>
        <end position="28"/>
    </location>
</feature>
<sequence>MPDSKPPAPFASPGLAHGAAMRRGGPPGPALLRQSFADAVRTLPQVEAISFGTSAEAKGPGGAAIRDAGDLARFFNPFQGEADPRGRPVGGTGTTTINAEVQNYRGDFGAGNHVFEPDGLRLQAKVEAGRFDSYLRGDLTRAQGGFTSNAPGGAVPTRLSDIGLTPGDLDRIQVGDVTTNGPVGLAAVAAMDRAAGTITFDALSGGARANYGGNFHLTFTRFAFAPLEAPAAIEEGKTQEVRLARPLPTSVVPGCLVRGVKRGPQPVNDPRSMAQAVVATISDDRRTVRFDRPLHFGAVIQAAEGDGLLFQPGLWSGQIWSKRSYGPQRDGLSAQAIRVEVSFPAMADDRGMPAYKRADVEARLKAGAGILWGYWPALWLFTWRPGPNGLGQRIQPNGRNGWAEVDILEIFTRLGTGPSVWTGNLHDQPFERQTVPSPLGGTWRSQPADKRFLTPDAASLVMPKPITDGKRHSFGVLWTRDSVVHYMDDRPICLSQWPLNVTYPHQLGINLACGSLASGNPAALFFPQSQGDAEGQFLTVHSVKSWEA</sequence>
<dbReference type="PATRIC" id="fig|401562.3.peg.3705"/>
<dbReference type="Proteomes" id="UP000078272">
    <property type="component" value="Unassembled WGS sequence"/>
</dbReference>
<proteinExistence type="inferred from homology"/>
<evidence type="ECO:0000259" key="3">
    <source>
        <dbReference type="PROSITE" id="PS51762"/>
    </source>
</evidence>
<name>A0A175R433_9HYPH</name>
<comment type="similarity">
    <text evidence="1">Belongs to the glycosyl hydrolase 16 family.</text>
</comment>
<dbReference type="AlphaFoldDB" id="A0A175R433"/>
<dbReference type="GO" id="GO:0004553">
    <property type="term" value="F:hydrolase activity, hydrolyzing O-glycosyl compounds"/>
    <property type="evidence" value="ECO:0007669"/>
    <property type="project" value="InterPro"/>
</dbReference>
<evidence type="ECO:0000313" key="4">
    <source>
        <dbReference type="EMBL" id="KTQ86311.1"/>
    </source>
</evidence>
<dbReference type="InterPro" id="IPR013320">
    <property type="entry name" value="ConA-like_dom_sf"/>
</dbReference>
<organism evidence="4 5">
    <name type="scientific">Aureimonas ureilytica</name>
    <dbReference type="NCBI Taxonomy" id="401562"/>
    <lineage>
        <taxon>Bacteria</taxon>
        <taxon>Pseudomonadati</taxon>
        <taxon>Pseudomonadota</taxon>
        <taxon>Alphaproteobacteria</taxon>
        <taxon>Hyphomicrobiales</taxon>
        <taxon>Aurantimonadaceae</taxon>
        <taxon>Aureimonas</taxon>
    </lineage>
</organism>
<feature type="compositionally biased region" description="Pro residues" evidence="2">
    <location>
        <begin position="1"/>
        <end position="10"/>
    </location>
</feature>
<dbReference type="EMBL" id="LDPZ01000050">
    <property type="protein sequence ID" value="KTQ86311.1"/>
    <property type="molecule type" value="Genomic_DNA"/>
</dbReference>
<comment type="caution">
    <text evidence="4">The sequence shown here is derived from an EMBL/GenBank/DDBJ whole genome shotgun (WGS) entry which is preliminary data.</text>
</comment>
<gene>
    <name evidence="4" type="ORF">NS226_18055</name>
</gene>
<dbReference type="GO" id="GO:0005975">
    <property type="term" value="P:carbohydrate metabolic process"/>
    <property type="evidence" value="ECO:0007669"/>
    <property type="project" value="InterPro"/>
</dbReference>
<evidence type="ECO:0000313" key="5">
    <source>
        <dbReference type="Proteomes" id="UP000078272"/>
    </source>
</evidence>
<dbReference type="InterPro" id="IPR000757">
    <property type="entry name" value="Beta-glucanase-like"/>
</dbReference>
<dbReference type="RefSeq" id="WP_058636134.1">
    <property type="nucleotide sequence ID" value="NZ_LDPZ01000050.1"/>
</dbReference>
<protein>
    <recommendedName>
        <fullName evidence="3">GH16 domain-containing protein</fullName>
    </recommendedName>
</protein>
<dbReference type="PROSITE" id="PS51762">
    <property type="entry name" value="GH16_2"/>
    <property type="match status" value="1"/>
</dbReference>
<dbReference type="STRING" id="401562.NS365_17455"/>
<reference evidence="4 5" key="1">
    <citation type="journal article" date="2016" name="Front. Microbiol.">
        <title>Genomic Resource of Rice Seed Associated Bacteria.</title>
        <authorList>
            <person name="Midha S."/>
            <person name="Bansal K."/>
            <person name="Sharma S."/>
            <person name="Kumar N."/>
            <person name="Patil P.P."/>
            <person name="Chaudhry V."/>
            <person name="Patil P.B."/>
        </authorList>
    </citation>
    <scope>NUCLEOTIDE SEQUENCE [LARGE SCALE GENOMIC DNA]</scope>
    <source>
        <strain evidence="4 5">NS226</strain>
    </source>
</reference>
<evidence type="ECO:0000256" key="2">
    <source>
        <dbReference type="SAM" id="MobiDB-lite"/>
    </source>
</evidence>
<dbReference type="SUPFAM" id="SSF49899">
    <property type="entry name" value="Concanavalin A-like lectins/glucanases"/>
    <property type="match status" value="1"/>
</dbReference>
<evidence type="ECO:0000256" key="1">
    <source>
        <dbReference type="ARBA" id="ARBA00006865"/>
    </source>
</evidence>
<dbReference type="Gene3D" id="2.60.120.200">
    <property type="match status" value="1"/>
</dbReference>